<keyword evidence="1" id="KW-0472">Membrane</keyword>
<feature type="transmembrane region" description="Helical" evidence="1">
    <location>
        <begin position="6"/>
        <end position="23"/>
    </location>
</feature>
<geneLocation type="mitochondrion" evidence="2"/>
<accession>A0A6B9XMH1</accession>
<feature type="transmembrane region" description="Helical" evidence="1">
    <location>
        <begin position="99"/>
        <end position="117"/>
    </location>
</feature>
<evidence type="ECO:0000256" key="1">
    <source>
        <dbReference type="SAM" id="Phobius"/>
    </source>
</evidence>
<evidence type="ECO:0000313" key="2">
    <source>
        <dbReference type="EMBL" id="QHR84899.1"/>
    </source>
</evidence>
<dbReference type="EMBL" id="MK630013">
    <property type="protein sequence ID" value="QHR84899.1"/>
    <property type="molecule type" value="Genomic_DNA"/>
</dbReference>
<protein>
    <submittedName>
        <fullName evidence="2">NADH dehydrogenase subunit 6</fullName>
    </submittedName>
</protein>
<name>A0A6B9XMH1_9HYME</name>
<keyword evidence="1" id="KW-0812">Transmembrane</keyword>
<dbReference type="AlphaFoldDB" id="A0A6B9XMH1"/>
<keyword evidence="2" id="KW-0496">Mitochondrion</keyword>
<feature type="transmembrane region" description="Helical" evidence="1">
    <location>
        <begin position="157"/>
        <end position="178"/>
    </location>
</feature>
<gene>
    <name evidence="2" type="primary">nad6</name>
</gene>
<organism evidence="2">
    <name type="scientific">Aenasius arizonensis</name>
    <dbReference type="NCBI Taxonomy" id="2058190"/>
    <lineage>
        <taxon>Eukaryota</taxon>
        <taxon>Metazoa</taxon>
        <taxon>Ecdysozoa</taxon>
        <taxon>Arthropoda</taxon>
        <taxon>Hexapoda</taxon>
        <taxon>Insecta</taxon>
        <taxon>Pterygota</taxon>
        <taxon>Neoptera</taxon>
        <taxon>Endopterygota</taxon>
        <taxon>Hymenoptera</taxon>
        <taxon>Apocrita</taxon>
        <taxon>Proctotrupomorpha</taxon>
        <taxon>Chalcidoidea</taxon>
        <taxon>Encyrtidae</taxon>
        <taxon>Tetracneminae</taxon>
        <taxon>Aenasius</taxon>
    </lineage>
</organism>
<feature type="transmembrane region" description="Helical" evidence="1">
    <location>
        <begin position="35"/>
        <end position="54"/>
    </location>
</feature>
<sequence length="188" mass="22534">MLKTSLIIMMMFTLSTSMITLMLNSFISNNNIHPMIMGSLLLFFSIFTSLNLSMFFNNNWFSFISFLIIIGGMMIIFMYFTSFIMNMMTSLKMNYIKNIMIKFSMSLIVFFMMLIYMKTNSIWYNKFNETNSFHFLTNKNNNFMYMISSMYMYNKNFPSIICILYILMSMIMIVKMIMKNKYTLRKIN</sequence>
<proteinExistence type="predicted"/>
<keyword evidence="1" id="KW-1133">Transmembrane helix</keyword>
<feature type="transmembrane region" description="Helical" evidence="1">
    <location>
        <begin position="60"/>
        <end position="87"/>
    </location>
</feature>
<reference evidence="2" key="1">
    <citation type="journal article" date="2019" name="Mitochondrial DNA Part B Resour">
        <title>The mitochondrial genome of Aenasius arizonensis (Hymenoptera: Encyrtidae) with novel gene order.</title>
        <authorList>
            <person name="Ma Y."/>
            <person name="Zheng B.-Y."/>
            <person name="Zhu J.-C."/>
            <person name="Tang P."/>
            <person name="Chen X.-X."/>
        </authorList>
    </citation>
    <scope>NUCLEOTIDE SEQUENCE</scope>
</reference>